<dbReference type="RefSeq" id="WP_204661779.1">
    <property type="nucleotide sequence ID" value="NZ_JAFBDT010000002.1"/>
</dbReference>
<evidence type="ECO:0000313" key="1">
    <source>
        <dbReference type="EMBL" id="MBM7560944.1"/>
    </source>
</evidence>
<organism evidence="1 2">
    <name type="scientific">Fusibacter tunisiensis</name>
    <dbReference type="NCBI Taxonomy" id="1008308"/>
    <lineage>
        <taxon>Bacteria</taxon>
        <taxon>Bacillati</taxon>
        <taxon>Bacillota</taxon>
        <taxon>Clostridia</taxon>
        <taxon>Eubacteriales</taxon>
        <taxon>Eubacteriales Family XII. Incertae Sedis</taxon>
        <taxon>Fusibacter</taxon>
    </lineage>
</organism>
<sequence>MKKKPSDSTNKGPLGGTNFLISIRSTQNNTWQGIIEWLDTGEKIHFRSTIEMIVLLKDATDQTLPQHHYKAARSWHSDGNTVHIF</sequence>
<comment type="caution">
    <text evidence="1">The sequence shown here is derived from an EMBL/GenBank/DDBJ whole genome shotgun (WGS) entry which is preliminary data.</text>
</comment>
<keyword evidence="2" id="KW-1185">Reference proteome</keyword>
<proteinExistence type="predicted"/>
<reference evidence="1 2" key="1">
    <citation type="submission" date="2021-01" db="EMBL/GenBank/DDBJ databases">
        <title>Genomic Encyclopedia of Type Strains, Phase IV (KMG-IV): sequencing the most valuable type-strain genomes for metagenomic binning, comparative biology and taxonomic classification.</title>
        <authorList>
            <person name="Goeker M."/>
        </authorList>
    </citation>
    <scope>NUCLEOTIDE SEQUENCE [LARGE SCALE GENOMIC DNA]</scope>
    <source>
        <strain evidence="1 2">DSM 24436</strain>
    </source>
</reference>
<name>A0ABS2MNH4_9FIRM</name>
<evidence type="ECO:0000313" key="2">
    <source>
        <dbReference type="Proteomes" id="UP000767854"/>
    </source>
</evidence>
<gene>
    <name evidence="1" type="ORF">JOC49_000458</name>
</gene>
<dbReference type="EMBL" id="JAFBDT010000002">
    <property type="protein sequence ID" value="MBM7560944.1"/>
    <property type="molecule type" value="Genomic_DNA"/>
</dbReference>
<accession>A0ABS2MNH4</accession>
<dbReference type="Proteomes" id="UP000767854">
    <property type="component" value="Unassembled WGS sequence"/>
</dbReference>
<protein>
    <submittedName>
        <fullName evidence="1">Uncharacterized protein</fullName>
    </submittedName>
</protein>